<dbReference type="Pfam" id="PF12704">
    <property type="entry name" value="MacB_PCD"/>
    <property type="match status" value="1"/>
</dbReference>
<evidence type="ECO:0000256" key="4">
    <source>
        <dbReference type="ARBA" id="ARBA00022989"/>
    </source>
</evidence>
<evidence type="ECO:0000256" key="7">
    <source>
        <dbReference type="SAM" id="Phobius"/>
    </source>
</evidence>
<evidence type="ECO:0000256" key="2">
    <source>
        <dbReference type="ARBA" id="ARBA00022475"/>
    </source>
</evidence>
<keyword evidence="2" id="KW-1003">Cell membrane</keyword>
<dbReference type="EC" id="3.6.3.-" evidence="10"/>
<name>A0A5C5ZJH9_9BACT</name>
<feature type="domain" description="ABC3 transporter permease C-terminal" evidence="8">
    <location>
        <begin position="299"/>
        <end position="431"/>
    </location>
</feature>
<comment type="similarity">
    <text evidence="6">Belongs to the ABC-4 integral membrane protein family.</text>
</comment>
<dbReference type="Proteomes" id="UP000315440">
    <property type="component" value="Unassembled WGS sequence"/>
</dbReference>
<dbReference type="GO" id="GO:0022857">
    <property type="term" value="F:transmembrane transporter activity"/>
    <property type="evidence" value="ECO:0007669"/>
    <property type="project" value="TreeGrafter"/>
</dbReference>
<feature type="transmembrane region" description="Helical" evidence="7">
    <location>
        <begin position="21"/>
        <end position="43"/>
    </location>
</feature>
<evidence type="ECO:0000256" key="5">
    <source>
        <dbReference type="ARBA" id="ARBA00023136"/>
    </source>
</evidence>
<keyword evidence="4 7" id="KW-1133">Transmembrane helix</keyword>
<protein>
    <submittedName>
        <fullName evidence="10">Macrolide export ATP-binding/permease protein MacB</fullName>
        <ecNumber evidence="10">3.6.3.-</ecNumber>
    </submittedName>
</protein>
<evidence type="ECO:0000313" key="10">
    <source>
        <dbReference type="EMBL" id="TWT87348.1"/>
    </source>
</evidence>
<proteinExistence type="inferred from homology"/>
<reference evidence="10 11" key="1">
    <citation type="submission" date="2019-02" db="EMBL/GenBank/DDBJ databases">
        <title>Deep-cultivation of Planctomycetes and their phenomic and genomic characterization uncovers novel biology.</title>
        <authorList>
            <person name="Wiegand S."/>
            <person name="Jogler M."/>
            <person name="Boedeker C."/>
            <person name="Pinto D."/>
            <person name="Vollmers J."/>
            <person name="Rivas-Marin E."/>
            <person name="Kohn T."/>
            <person name="Peeters S.H."/>
            <person name="Heuer A."/>
            <person name="Rast P."/>
            <person name="Oberbeckmann S."/>
            <person name="Bunk B."/>
            <person name="Jeske O."/>
            <person name="Meyerdierks A."/>
            <person name="Storesund J.E."/>
            <person name="Kallscheuer N."/>
            <person name="Luecker S."/>
            <person name="Lage O.M."/>
            <person name="Pohl T."/>
            <person name="Merkel B.J."/>
            <person name="Hornburger P."/>
            <person name="Mueller R.-W."/>
            <person name="Bruemmer F."/>
            <person name="Labrenz M."/>
            <person name="Spormann A.M."/>
            <person name="Op Den Camp H."/>
            <person name="Overmann J."/>
            <person name="Amann R."/>
            <person name="Jetten M.S.M."/>
            <person name="Mascher T."/>
            <person name="Medema M.H."/>
            <person name="Devos D.P."/>
            <person name="Kaster A.-K."/>
            <person name="Ovreas L."/>
            <person name="Rohde M."/>
            <person name="Galperin M.Y."/>
            <person name="Jogler C."/>
        </authorList>
    </citation>
    <scope>NUCLEOTIDE SEQUENCE [LARGE SCALE GENOMIC DNA]</scope>
    <source>
        <strain evidence="10 11">Mal64</strain>
    </source>
</reference>
<comment type="subcellular location">
    <subcellularLocation>
        <location evidence="1">Cell membrane</location>
        <topology evidence="1">Multi-pass membrane protein</topology>
    </subcellularLocation>
</comment>
<keyword evidence="11" id="KW-1185">Reference proteome</keyword>
<dbReference type="GO" id="GO:0005524">
    <property type="term" value="F:ATP binding"/>
    <property type="evidence" value="ECO:0007669"/>
    <property type="project" value="UniProtKB-KW"/>
</dbReference>
<evidence type="ECO:0000259" key="9">
    <source>
        <dbReference type="Pfam" id="PF12704"/>
    </source>
</evidence>
<feature type="domain" description="MacB-like periplasmic core" evidence="9">
    <location>
        <begin position="24"/>
        <end position="261"/>
    </location>
</feature>
<evidence type="ECO:0000313" key="11">
    <source>
        <dbReference type="Proteomes" id="UP000315440"/>
    </source>
</evidence>
<dbReference type="InterPro" id="IPR025857">
    <property type="entry name" value="MacB_PCD"/>
</dbReference>
<keyword evidence="10" id="KW-0547">Nucleotide-binding</keyword>
<dbReference type="Pfam" id="PF02687">
    <property type="entry name" value="FtsX"/>
    <property type="match status" value="1"/>
</dbReference>
<dbReference type="GO" id="GO:0016787">
    <property type="term" value="F:hydrolase activity"/>
    <property type="evidence" value="ECO:0007669"/>
    <property type="project" value="UniProtKB-KW"/>
</dbReference>
<accession>A0A5C5ZJH9</accession>
<evidence type="ECO:0000256" key="3">
    <source>
        <dbReference type="ARBA" id="ARBA00022692"/>
    </source>
</evidence>
<dbReference type="AlphaFoldDB" id="A0A5C5ZJH9"/>
<comment type="caution">
    <text evidence="10">The sequence shown here is derived from an EMBL/GenBank/DDBJ whole genome shotgun (WGS) entry which is preliminary data.</text>
</comment>
<dbReference type="InterPro" id="IPR003838">
    <property type="entry name" value="ABC3_permease_C"/>
</dbReference>
<dbReference type="RefSeq" id="WP_146401409.1">
    <property type="nucleotide sequence ID" value="NZ_SJPQ01000003.1"/>
</dbReference>
<evidence type="ECO:0000256" key="1">
    <source>
        <dbReference type="ARBA" id="ARBA00004651"/>
    </source>
</evidence>
<dbReference type="InterPro" id="IPR050250">
    <property type="entry name" value="Macrolide_Exporter_MacB"/>
</dbReference>
<keyword evidence="3 7" id="KW-0812">Transmembrane</keyword>
<dbReference type="PANTHER" id="PTHR30572:SF4">
    <property type="entry name" value="ABC TRANSPORTER PERMEASE YTRF"/>
    <property type="match status" value="1"/>
</dbReference>
<sequence>MTRSRIGRTIWLSIKSLMLHPLRSGLTVLGILIGVSSVIWLLAIGEGISAASQRQIASLGARNIIVRSVMPTSDNFEGGGYGLTRDDYQRIVETVPTLETAVPIREFQREVRSGRRRLEGRMVGCTPEYPGVVKTTVAQGRFFNQEDMDDESNYCVLAAEASEYLYPGGNSLGRALMVDDEFYTVIGVMDPRAASAGIGGSLAAEDFSNDIYIPISTLWRRLGDMEIIQKPGQFQQDVKEISQITMAVADVDDVLKTAEVVRDTVQRGHTLDDFTITVPLELLNQARTTQLMFIIFLGMIAAISLVVGGIGIMNIMLATVTERTREIGIRRAVGAKQGDIVSQFLAESVVLSVVGGALGVVGGLFCRPLSIGGREMMYRFFPDQMENVPDLIRTVEPVMVGWSVPLAFIISAMVGVVFGVYPAIKAAKLDPIVALRHE</sequence>
<dbReference type="PANTHER" id="PTHR30572">
    <property type="entry name" value="MEMBRANE COMPONENT OF TRANSPORTER-RELATED"/>
    <property type="match status" value="1"/>
</dbReference>
<feature type="transmembrane region" description="Helical" evidence="7">
    <location>
        <begin position="291"/>
        <end position="319"/>
    </location>
</feature>
<keyword evidence="10" id="KW-0378">Hydrolase</keyword>
<feature type="transmembrane region" description="Helical" evidence="7">
    <location>
        <begin position="399"/>
        <end position="421"/>
    </location>
</feature>
<evidence type="ECO:0000259" key="8">
    <source>
        <dbReference type="Pfam" id="PF02687"/>
    </source>
</evidence>
<feature type="transmembrane region" description="Helical" evidence="7">
    <location>
        <begin position="340"/>
        <end position="365"/>
    </location>
</feature>
<organism evidence="10 11">
    <name type="scientific">Pseudobythopirellula maris</name>
    <dbReference type="NCBI Taxonomy" id="2527991"/>
    <lineage>
        <taxon>Bacteria</taxon>
        <taxon>Pseudomonadati</taxon>
        <taxon>Planctomycetota</taxon>
        <taxon>Planctomycetia</taxon>
        <taxon>Pirellulales</taxon>
        <taxon>Lacipirellulaceae</taxon>
        <taxon>Pseudobythopirellula</taxon>
    </lineage>
</organism>
<evidence type="ECO:0000256" key="6">
    <source>
        <dbReference type="ARBA" id="ARBA00038076"/>
    </source>
</evidence>
<keyword evidence="10" id="KW-0067">ATP-binding</keyword>
<dbReference type="GO" id="GO:0005886">
    <property type="term" value="C:plasma membrane"/>
    <property type="evidence" value="ECO:0007669"/>
    <property type="project" value="UniProtKB-SubCell"/>
</dbReference>
<gene>
    <name evidence="10" type="primary">macB_3</name>
    <name evidence="10" type="ORF">Mal64_28870</name>
</gene>
<dbReference type="EMBL" id="SJPQ01000003">
    <property type="protein sequence ID" value="TWT87348.1"/>
    <property type="molecule type" value="Genomic_DNA"/>
</dbReference>
<keyword evidence="5 7" id="KW-0472">Membrane</keyword>
<dbReference type="OrthoDB" id="9770099at2"/>